<evidence type="ECO:0000256" key="6">
    <source>
        <dbReference type="ARBA" id="ARBA00022777"/>
    </source>
</evidence>
<dbReference type="GO" id="GO:0016020">
    <property type="term" value="C:membrane"/>
    <property type="evidence" value="ECO:0007669"/>
    <property type="project" value="InterPro"/>
</dbReference>
<dbReference type="CDD" id="cd16917">
    <property type="entry name" value="HATPase_UhpB-NarQ-NarX-like"/>
    <property type="match status" value="1"/>
</dbReference>
<dbReference type="InterPro" id="IPR050482">
    <property type="entry name" value="Sensor_HK_TwoCompSys"/>
</dbReference>
<keyword evidence="9" id="KW-0472">Membrane</keyword>
<dbReference type="Pfam" id="PF07730">
    <property type="entry name" value="HisKA_3"/>
    <property type="match status" value="1"/>
</dbReference>
<name>A0A1H0WZ69_9PSEU</name>
<organism evidence="12 13">
    <name type="scientific">Lentzea jiangxiensis</name>
    <dbReference type="NCBI Taxonomy" id="641025"/>
    <lineage>
        <taxon>Bacteria</taxon>
        <taxon>Bacillati</taxon>
        <taxon>Actinomycetota</taxon>
        <taxon>Actinomycetes</taxon>
        <taxon>Pseudonocardiales</taxon>
        <taxon>Pseudonocardiaceae</taxon>
        <taxon>Lentzea</taxon>
    </lineage>
</organism>
<evidence type="ECO:0000259" key="11">
    <source>
        <dbReference type="Pfam" id="PF07730"/>
    </source>
</evidence>
<dbReference type="RefSeq" id="WP_176960153.1">
    <property type="nucleotide sequence ID" value="NZ_FNIX01000026.1"/>
</dbReference>
<keyword evidence="8" id="KW-0902">Two-component regulatory system</keyword>
<dbReference type="AlphaFoldDB" id="A0A1H0WZ69"/>
<dbReference type="GO" id="GO:0046983">
    <property type="term" value="F:protein dimerization activity"/>
    <property type="evidence" value="ECO:0007669"/>
    <property type="project" value="InterPro"/>
</dbReference>
<sequence length="371" mass="39708">MRKLLRPTWADLLLALIATVLTLANQVGYLGADLTLVDLSLAALTVAPIAIRHVVPVTSLCVILGSSVVYAFLGHGAVGNLGLGVVIGVFTVANVRSSRIAAMMAATSALCLLVPEYVGEVTLKWPEAVQAVLVLFVAWMVGESSKKWARRAEEAAEREGRAAAEERVRIARELHDIVAHHMSVISLQAGVAEYTLASAPATARTAISAVSESCRQGLTEMRRLLDVLRVEDETEFPDVQLASPGLDALPGLVDRTRDAGLTVELVVRGTPRALPPGQDLCAYRVAQESLTNVLKHAGPAAVEVVLDYRAHELMLTVTDDGASRPPRAKAKSHGIQGMRERAELYGGVLDAGHRSHRGFQVVLRLPIPDQS</sequence>
<evidence type="ECO:0000313" key="13">
    <source>
        <dbReference type="Proteomes" id="UP000199691"/>
    </source>
</evidence>
<dbReference type="GO" id="GO:0000155">
    <property type="term" value="F:phosphorelay sensor kinase activity"/>
    <property type="evidence" value="ECO:0007669"/>
    <property type="project" value="InterPro"/>
</dbReference>
<keyword evidence="9" id="KW-1133">Transmembrane helix</keyword>
<keyword evidence="13" id="KW-1185">Reference proteome</keyword>
<protein>
    <recommendedName>
        <fullName evidence="2">histidine kinase</fullName>
        <ecNumber evidence="2">2.7.13.3</ecNumber>
    </recommendedName>
</protein>
<dbReference type="PANTHER" id="PTHR24421:SF10">
    <property type="entry name" value="NITRATE_NITRITE SENSOR PROTEIN NARQ"/>
    <property type="match status" value="1"/>
</dbReference>
<feature type="domain" description="Histidine kinase/HSP90-like ATPase" evidence="10">
    <location>
        <begin position="283"/>
        <end position="368"/>
    </location>
</feature>
<evidence type="ECO:0000256" key="1">
    <source>
        <dbReference type="ARBA" id="ARBA00000085"/>
    </source>
</evidence>
<evidence type="ECO:0000256" key="2">
    <source>
        <dbReference type="ARBA" id="ARBA00012438"/>
    </source>
</evidence>
<dbReference type="Proteomes" id="UP000199691">
    <property type="component" value="Unassembled WGS sequence"/>
</dbReference>
<evidence type="ECO:0000256" key="9">
    <source>
        <dbReference type="SAM" id="Phobius"/>
    </source>
</evidence>
<evidence type="ECO:0000256" key="7">
    <source>
        <dbReference type="ARBA" id="ARBA00022840"/>
    </source>
</evidence>
<dbReference type="InterPro" id="IPR003594">
    <property type="entry name" value="HATPase_dom"/>
</dbReference>
<keyword evidence="9" id="KW-0812">Transmembrane</keyword>
<feature type="domain" description="Signal transduction histidine kinase subgroup 3 dimerisation and phosphoacceptor" evidence="11">
    <location>
        <begin position="166"/>
        <end position="231"/>
    </location>
</feature>
<dbReference type="GO" id="GO:0005524">
    <property type="term" value="F:ATP binding"/>
    <property type="evidence" value="ECO:0007669"/>
    <property type="project" value="UniProtKB-KW"/>
</dbReference>
<dbReference type="InterPro" id="IPR011712">
    <property type="entry name" value="Sig_transdc_His_kin_sub3_dim/P"/>
</dbReference>
<keyword evidence="4" id="KW-0808">Transferase</keyword>
<proteinExistence type="predicted"/>
<keyword evidence="3" id="KW-0597">Phosphoprotein</keyword>
<dbReference type="Gene3D" id="3.30.565.10">
    <property type="entry name" value="Histidine kinase-like ATPase, C-terminal domain"/>
    <property type="match status" value="1"/>
</dbReference>
<comment type="catalytic activity">
    <reaction evidence="1">
        <text>ATP + protein L-histidine = ADP + protein N-phospho-L-histidine.</text>
        <dbReference type="EC" id="2.7.13.3"/>
    </reaction>
</comment>
<evidence type="ECO:0000256" key="3">
    <source>
        <dbReference type="ARBA" id="ARBA00022553"/>
    </source>
</evidence>
<dbReference type="SUPFAM" id="SSF55874">
    <property type="entry name" value="ATPase domain of HSP90 chaperone/DNA topoisomerase II/histidine kinase"/>
    <property type="match status" value="1"/>
</dbReference>
<feature type="transmembrane region" description="Helical" evidence="9">
    <location>
        <begin position="68"/>
        <end position="93"/>
    </location>
</feature>
<keyword evidence="6 12" id="KW-0418">Kinase</keyword>
<dbReference type="InterPro" id="IPR036890">
    <property type="entry name" value="HATPase_C_sf"/>
</dbReference>
<keyword evidence="7" id="KW-0067">ATP-binding</keyword>
<gene>
    <name evidence="12" type="ORF">SAMN05421507_12667</name>
</gene>
<reference evidence="13" key="1">
    <citation type="submission" date="2016-10" db="EMBL/GenBank/DDBJ databases">
        <authorList>
            <person name="Varghese N."/>
            <person name="Submissions S."/>
        </authorList>
    </citation>
    <scope>NUCLEOTIDE SEQUENCE [LARGE SCALE GENOMIC DNA]</scope>
    <source>
        <strain evidence="13">CGMCC 4.6609</strain>
    </source>
</reference>
<evidence type="ECO:0000313" key="12">
    <source>
        <dbReference type="EMBL" id="SDP96008.1"/>
    </source>
</evidence>
<keyword evidence="5" id="KW-0547">Nucleotide-binding</keyword>
<evidence type="ECO:0000256" key="5">
    <source>
        <dbReference type="ARBA" id="ARBA00022741"/>
    </source>
</evidence>
<evidence type="ECO:0000259" key="10">
    <source>
        <dbReference type="Pfam" id="PF02518"/>
    </source>
</evidence>
<dbReference type="Gene3D" id="1.20.5.1930">
    <property type="match status" value="1"/>
</dbReference>
<dbReference type="PANTHER" id="PTHR24421">
    <property type="entry name" value="NITRATE/NITRITE SENSOR PROTEIN NARX-RELATED"/>
    <property type="match status" value="1"/>
</dbReference>
<dbReference type="EMBL" id="FNIX01000026">
    <property type="protein sequence ID" value="SDP96008.1"/>
    <property type="molecule type" value="Genomic_DNA"/>
</dbReference>
<accession>A0A1H0WZ69</accession>
<dbReference type="EC" id="2.7.13.3" evidence="2"/>
<dbReference type="Pfam" id="PF02518">
    <property type="entry name" value="HATPase_c"/>
    <property type="match status" value="1"/>
</dbReference>
<evidence type="ECO:0000256" key="4">
    <source>
        <dbReference type="ARBA" id="ARBA00022679"/>
    </source>
</evidence>
<evidence type="ECO:0000256" key="8">
    <source>
        <dbReference type="ARBA" id="ARBA00023012"/>
    </source>
</evidence>
<dbReference type="STRING" id="641025.SAMN05421507_12667"/>